<proteinExistence type="predicted"/>
<dbReference type="AlphaFoldDB" id="H8FSU2"/>
<organism evidence="1 2">
    <name type="scientific">Magnetospirillum molischianum DSM 120</name>
    <dbReference type="NCBI Taxonomy" id="1150626"/>
    <lineage>
        <taxon>Bacteria</taxon>
        <taxon>Pseudomonadati</taxon>
        <taxon>Pseudomonadota</taxon>
        <taxon>Alphaproteobacteria</taxon>
        <taxon>Rhodospirillales</taxon>
        <taxon>Rhodospirillaceae</taxon>
        <taxon>Magnetospirillum</taxon>
    </lineage>
</organism>
<dbReference type="RefSeq" id="WP_002728519.1">
    <property type="nucleotide sequence ID" value="NZ_CAHP01000020.1"/>
</dbReference>
<reference evidence="1 2" key="1">
    <citation type="journal article" date="2012" name="J. Bacteriol.">
        <title>Draft Genome Sequence of the Purple Photosynthetic Bacterium Phaeospirillum molischianum DSM120, a Particularly Versatile Bacterium.</title>
        <authorList>
            <person name="Duquesne K."/>
            <person name="Prima V."/>
            <person name="Ji B."/>
            <person name="Rouy Z."/>
            <person name="Medigue C."/>
            <person name="Talla E."/>
            <person name="Sturgis J.N."/>
        </authorList>
    </citation>
    <scope>NUCLEOTIDE SEQUENCE [LARGE SCALE GENOMIC DNA]</scope>
    <source>
        <strain evidence="2">DSM120</strain>
    </source>
</reference>
<protein>
    <submittedName>
        <fullName evidence="1">Uncharacterized protein</fullName>
    </submittedName>
</protein>
<accession>H8FSU2</accession>
<keyword evidence="2" id="KW-1185">Reference proteome</keyword>
<dbReference type="STRING" id="1150626.PHAMO_270271"/>
<sequence length="69" mass="7507">MTTNFLCSRHLLTIIAIATLLVALVLAEEIAALSMVDSDNPLGSSHDQSGAYRMLVKVDLFVFRSHGEC</sequence>
<evidence type="ECO:0000313" key="2">
    <source>
        <dbReference type="Proteomes" id="UP000004169"/>
    </source>
</evidence>
<dbReference type="EMBL" id="CAHP01000020">
    <property type="protein sequence ID" value="CCG41430.1"/>
    <property type="molecule type" value="Genomic_DNA"/>
</dbReference>
<gene>
    <name evidence="1" type="ORF">PHAMO_270271</name>
</gene>
<dbReference type="Proteomes" id="UP000004169">
    <property type="component" value="Unassembled WGS sequence"/>
</dbReference>
<comment type="caution">
    <text evidence="1">The sequence shown here is derived from an EMBL/GenBank/DDBJ whole genome shotgun (WGS) entry which is preliminary data.</text>
</comment>
<name>H8FSU2_MAGML</name>
<evidence type="ECO:0000313" key="1">
    <source>
        <dbReference type="EMBL" id="CCG41430.1"/>
    </source>
</evidence>